<accession>A0A0L0GBG4</accession>
<keyword evidence="2" id="KW-1185">Reference proteome</keyword>
<dbReference type="GeneID" id="25901998"/>
<name>A0A0L0GBG4_9EUKA</name>
<evidence type="ECO:0000313" key="1">
    <source>
        <dbReference type="EMBL" id="KNC86362.1"/>
    </source>
</evidence>
<gene>
    <name evidence="1" type="ORF">SARC_01494</name>
</gene>
<proteinExistence type="predicted"/>
<dbReference type="AlphaFoldDB" id="A0A0L0GBG4"/>
<dbReference type="EMBL" id="KQ241655">
    <property type="protein sequence ID" value="KNC86362.1"/>
    <property type="molecule type" value="Genomic_DNA"/>
</dbReference>
<dbReference type="RefSeq" id="XP_014160264.1">
    <property type="nucleotide sequence ID" value="XM_014304789.1"/>
</dbReference>
<protein>
    <submittedName>
        <fullName evidence="1">Uncharacterized protein</fullName>
    </submittedName>
</protein>
<sequence>MCIPLWFDVGKWLLSSDDGLHFSPTALVNGIKADFFGTMDEFKRYAKAEAIGVAPRAFDETYFQTHSASFGTTD</sequence>
<organism evidence="1 2">
    <name type="scientific">Sphaeroforma arctica JP610</name>
    <dbReference type="NCBI Taxonomy" id="667725"/>
    <lineage>
        <taxon>Eukaryota</taxon>
        <taxon>Ichthyosporea</taxon>
        <taxon>Ichthyophonida</taxon>
        <taxon>Sphaeroforma</taxon>
    </lineage>
</organism>
<reference evidence="1 2" key="1">
    <citation type="submission" date="2011-02" db="EMBL/GenBank/DDBJ databases">
        <title>The Genome Sequence of Sphaeroforma arctica JP610.</title>
        <authorList>
            <consortium name="The Broad Institute Genome Sequencing Platform"/>
            <person name="Russ C."/>
            <person name="Cuomo C."/>
            <person name="Young S.K."/>
            <person name="Zeng Q."/>
            <person name="Gargeya S."/>
            <person name="Alvarado L."/>
            <person name="Berlin A."/>
            <person name="Chapman S.B."/>
            <person name="Chen Z."/>
            <person name="Freedman E."/>
            <person name="Gellesch M."/>
            <person name="Goldberg J."/>
            <person name="Griggs A."/>
            <person name="Gujja S."/>
            <person name="Heilman E."/>
            <person name="Heiman D."/>
            <person name="Howarth C."/>
            <person name="Mehta T."/>
            <person name="Neiman D."/>
            <person name="Pearson M."/>
            <person name="Roberts A."/>
            <person name="Saif S."/>
            <person name="Shea T."/>
            <person name="Shenoy N."/>
            <person name="Sisk P."/>
            <person name="Stolte C."/>
            <person name="Sykes S."/>
            <person name="White J."/>
            <person name="Yandava C."/>
            <person name="Burger G."/>
            <person name="Gray M.W."/>
            <person name="Holland P.W.H."/>
            <person name="King N."/>
            <person name="Lang F.B.F."/>
            <person name="Roger A.J."/>
            <person name="Ruiz-Trillo I."/>
            <person name="Haas B."/>
            <person name="Nusbaum C."/>
            <person name="Birren B."/>
        </authorList>
    </citation>
    <scope>NUCLEOTIDE SEQUENCE [LARGE SCALE GENOMIC DNA]</scope>
    <source>
        <strain evidence="1 2">JP610</strain>
    </source>
</reference>
<evidence type="ECO:0000313" key="2">
    <source>
        <dbReference type="Proteomes" id="UP000054560"/>
    </source>
</evidence>
<dbReference type="Proteomes" id="UP000054560">
    <property type="component" value="Unassembled WGS sequence"/>
</dbReference>